<keyword evidence="4 7" id="KW-0812">Transmembrane</keyword>
<feature type="transmembrane region" description="Helical" evidence="7">
    <location>
        <begin position="330"/>
        <end position="351"/>
    </location>
</feature>
<organism evidence="9 10">
    <name type="scientific">Funneliformis mosseae</name>
    <name type="common">Endomycorrhizal fungus</name>
    <name type="synonym">Glomus mosseae</name>
    <dbReference type="NCBI Taxonomy" id="27381"/>
    <lineage>
        <taxon>Eukaryota</taxon>
        <taxon>Fungi</taxon>
        <taxon>Fungi incertae sedis</taxon>
        <taxon>Mucoromycota</taxon>
        <taxon>Glomeromycotina</taxon>
        <taxon>Glomeromycetes</taxon>
        <taxon>Glomerales</taxon>
        <taxon>Glomeraceae</taxon>
        <taxon>Funneliformis</taxon>
    </lineage>
</organism>
<feature type="transmembrane region" description="Helical" evidence="7">
    <location>
        <begin position="221"/>
        <end position="242"/>
    </location>
</feature>
<protein>
    <submittedName>
        <fullName evidence="9">11940_t:CDS:1</fullName>
    </submittedName>
</protein>
<comment type="similarity">
    <text evidence="2">Belongs to the major facilitator superfamily. Vesicular transporter family.</text>
</comment>
<dbReference type="Gene3D" id="1.20.1250.20">
    <property type="entry name" value="MFS general substrate transporter like domains"/>
    <property type="match status" value="1"/>
</dbReference>
<evidence type="ECO:0000256" key="1">
    <source>
        <dbReference type="ARBA" id="ARBA00004141"/>
    </source>
</evidence>
<dbReference type="AlphaFoldDB" id="A0A9N8VN24"/>
<evidence type="ECO:0000256" key="7">
    <source>
        <dbReference type="SAM" id="Phobius"/>
    </source>
</evidence>
<dbReference type="CDD" id="cd17325">
    <property type="entry name" value="MFS_MdtG_SLC18_like"/>
    <property type="match status" value="1"/>
</dbReference>
<keyword evidence="6 7" id="KW-0472">Membrane</keyword>
<feature type="transmembrane region" description="Helical" evidence="7">
    <location>
        <begin position="358"/>
        <end position="376"/>
    </location>
</feature>
<comment type="subcellular location">
    <subcellularLocation>
        <location evidence="1">Membrane</location>
        <topology evidence="1">Multi-pass membrane protein</topology>
    </subcellularLocation>
</comment>
<dbReference type="InterPro" id="IPR001958">
    <property type="entry name" value="Tet-R_TetA/multi-R_MdtG-like"/>
</dbReference>
<proteinExistence type="inferred from homology"/>
<keyword evidence="10" id="KW-1185">Reference proteome</keyword>
<evidence type="ECO:0000259" key="8">
    <source>
        <dbReference type="PROSITE" id="PS50850"/>
    </source>
</evidence>
<feature type="transmembrane region" description="Helical" evidence="7">
    <location>
        <begin position="64"/>
        <end position="90"/>
    </location>
</feature>
<dbReference type="PANTHER" id="PTHR23506">
    <property type="entry name" value="GH10249P"/>
    <property type="match status" value="1"/>
</dbReference>
<feature type="transmembrane region" description="Helical" evidence="7">
    <location>
        <begin position="421"/>
        <end position="441"/>
    </location>
</feature>
<dbReference type="PRINTS" id="PR01035">
    <property type="entry name" value="TCRTETA"/>
</dbReference>
<dbReference type="PANTHER" id="PTHR23506:SF23">
    <property type="entry name" value="GH10249P"/>
    <property type="match status" value="1"/>
</dbReference>
<feature type="transmembrane region" description="Helical" evidence="7">
    <location>
        <begin position="135"/>
        <end position="151"/>
    </location>
</feature>
<comment type="caution">
    <text evidence="9">The sequence shown here is derived from an EMBL/GenBank/DDBJ whole genome shotgun (WGS) entry which is preliminary data.</text>
</comment>
<dbReference type="EMBL" id="CAJVPP010000245">
    <property type="protein sequence ID" value="CAG8460616.1"/>
    <property type="molecule type" value="Genomic_DNA"/>
</dbReference>
<gene>
    <name evidence="9" type="ORF">FMOSSE_LOCUS2018</name>
</gene>
<dbReference type="GO" id="GO:0016020">
    <property type="term" value="C:membrane"/>
    <property type="evidence" value="ECO:0007669"/>
    <property type="project" value="UniProtKB-SubCell"/>
</dbReference>
<sequence>MSILLLKENVALLSDTDTVFNTTSNSSISPTEINILNGHEEANFDITDHSNYGWFGRFRRSTTAVMIVAAMALFTDMIVYGIVLPILPLIVHERLGRDSKSIGFLFGCYAIGLLTATPIFAVFSDKYHTRKVPMLFGMACLAICSLLFGIADKYWQLVFARIAQGAAGGASWTLSLAMLADRFGSGPKLGVVMGTVLSANTLGAIIGPLVGGVLFQYWGYGAPFIFCASLAFCGFLTILMIVEPLDLKSSGLDITANQPVDENSIIDEDLNNMNQEFSTKSPSILNFILDWNIITICFSIIVVGSVLAGIEPILPIYLRGKFDADASQIGLIFIAIAIPTFLSPAVGYVSFYLGQRKTCGIGIILLGVATPLISLPNNLWMVWLPLLFFGAAFSIATTPSLPLLGHYVAQKGGGAYGQVYALWNMAYSIGMFVGPVISGLLVESFEFQNTLTIFGITALATAPFVFGKRSGRRFEQVPTDEFVDVA</sequence>
<name>A0A9N8VN24_FUNMO</name>
<dbReference type="PROSITE" id="PS50850">
    <property type="entry name" value="MFS"/>
    <property type="match status" value="1"/>
</dbReference>
<dbReference type="InterPro" id="IPR011701">
    <property type="entry name" value="MFS"/>
</dbReference>
<dbReference type="SUPFAM" id="SSF103473">
    <property type="entry name" value="MFS general substrate transporter"/>
    <property type="match status" value="1"/>
</dbReference>
<evidence type="ECO:0000256" key="4">
    <source>
        <dbReference type="ARBA" id="ARBA00022692"/>
    </source>
</evidence>
<dbReference type="InterPro" id="IPR036259">
    <property type="entry name" value="MFS_trans_sf"/>
</dbReference>
<feature type="transmembrane region" description="Helical" evidence="7">
    <location>
        <begin position="191"/>
        <end position="215"/>
    </location>
</feature>
<feature type="transmembrane region" description="Helical" evidence="7">
    <location>
        <begin position="157"/>
        <end position="179"/>
    </location>
</feature>
<feature type="transmembrane region" description="Helical" evidence="7">
    <location>
        <begin position="287"/>
        <end position="310"/>
    </location>
</feature>
<dbReference type="GO" id="GO:0022857">
    <property type="term" value="F:transmembrane transporter activity"/>
    <property type="evidence" value="ECO:0007669"/>
    <property type="project" value="InterPro"/>
</dbReference>
<evidence type="ECO:0000313" key="9">
    <source>
        <dbReference type="EMBL" id="CAG8460616.1"/>
    </source>
</evidence>
<feature type="transmembrane region" description="Helical" evidence="7">
    <location>
        <begin position="447"/>
        <end position="466"/>
    </location>
</feature>
<keyword evidence="5 7" id="KW-1133">Transmembrane helix</keyword>
<feature type="transmembrane region" description="Helical" evidence="7">
    <location>
        <begin position="102"/>
        <end position="123"/>
    </location>
</feature>
<feature type="transmembrane region" description="Helical" evidence="7">
    <location>
        <begin position="382"/>
        <end position="409"/>
    </location>
</feature>
<evidence type="ECO:0000256" key="5">
    <source>
        <dbReference type="ARBA" id="ARBA00022989"/>
    </source>
</evidence>
<evidence type="ECO:0000256" key="3">
    <source>
        <dbReference type="ARBA" id="ARBA00022448"/>
    </source>
</evidence>
<evidence type="ECO:0000256" key="6">
    <source>
        <dbReference type="ARBA" id="ARBA00023136"/>
    </source>
</evidence>
<dbReference type="InterPro" id="IPR050930">
    <property type="entry name" value="MFS_Vesicular_Transporter"/>
</dbReference>
<dbReference type="InterPro" id="IPR020846">
    <property type="entry name" value="MFS_dom"/>
</dbReference>
<reference evidence="9" key="1">
    <citation type="submission" date="2021-06" db="EMBL/GenBank/DDBJ databases">
        <authorList>
            <person name="Kallberg Y."/>
            <person name="Tangrot J."/>
            <person name="Rosling A."/>
        </authorList>
    </citation>
    <scope>NUCLEOTIDE SEQUENCE</scope>
    <source>
        <strain evidence="9">87-6 pot B 2015</strain>
    </source>
</reference>
<dbReference type="Pfam" id="PF07690">
    <property type="entry name" value="MFS_1"/>
    <property type="match status" value="2"/>
</dbReference>
<feature type="domain" description="Major facilitator superfamily (MFS) profile" evidence="8">
    <location>
        <begin position="65"/>
        <end position="473"/>
    </location>
</feature>
<keyword evidence="3" id="KW-0813">Transport</keyword>
<dbReference type="Proteomes" id="UP000789375">
    <property type="component" value="Unassembled WGS sequence"/>
</dbReference>
<evidence type="ECO:0000256" key="2">
    <source>
        <dbReference type="ARBA" id="ARBA00006829"/>
    </source>
</evidence>
<accession>A0A9N8VN24</accession>
<evidence type="ECO:0000313" key="10">
    <source>
        <dbReference type="Proteomes" id="UP000789375"/>
    </source>
</evidence>